<name>A0A1I8A3Z4_9BILA</name>
<dbReference type="WBParaSite" id="L893_g32624.t1">
    <property type="protein sequence ID" value="L893_g32624.t1"/>
    <property type="gene ID" value="L893_g32624"/>
</dbReference>
<accession>A0A1I8A3Z4</accession>
<sequence>MNCPYVVRAPLCALSRGFLRVRNALSAVSCALSTEEASINQQQQPGARARSLTHSTSTTPYDVDAKMAFHQSGGAPAGSTTSLAALHGDDAVLKLIEVVKAEVVLWNYTEVPRDAESVRQLADAWDRVTAIMSAIYPKANRTVLRTTWKSLRHRHRRRGFSNTGNYKWKDHMAFLNDVVEPLDESASPPRSAGPKKRRSNAAVNAEEFDSEIDDSELPFTFSTSSGSGQRPPKVGRSTTDDYYDTILRESSSPAQFQEDNSKKQQLNGDISSAFTPMQLLVAKVKVEAEDSASDTSASANVAEADIPNTENDENNLLGSMELTALASRWNHDENVGVDDPISITELDHDYEPRHVRVPVKKARKAGTSRGLNQIASDLKDLLSKSNQTSMVAQIASSIQQKPSFAFGDLIRDRMAPLDNGPTRWRAEGLILTAVEKIVADLSKETSTISN</sequence>
<evidence type="ECO:0000259" key="2">
    <source>
        <dbReference type="PROSITE" id="PS51029"/>
    </source>
</evidence>
<dbReference type="Pfam" id="PF10545">
    <property type="entry name" value="MADF_DNA_bdg"/>
    <property type="match status" value="1"/>
</dbReference>
<organism evidence="3 4">
    <name type="scientific">Steinernema glaseri</name>
    <dbReference type="NCBI Taxonomy" id="37863"/>
    <lineage>
        <taxon>Eukaryota</taxon>
        <taxon>Metazoa</taxon>
        <taxon>Ecdysozoa</taxon>
        <taxon>Nematoda</taxon>
        <taxon>Chromadorea</taxon>
        <taxon>Rhabditida</taxon>
        <taxon>Tylenchina</taxon>
        <taxon>Panagrolaimomorpha</taxon>
        <taxon>Strongyloidoidea</taxon>
        <taxon>Steinernematidae</taxon>
        <taxon>Steinernema</taxon>
    </lineage>
</organism>
<protein>
    <submittedName>
        <fullName evidence="4">MADF domain-containing protein</fullName>
    </submittedName>
</protein>
<dbReference type="Proteomes" id="UP000095287">
    <property type="component" value="Unplaced"/>
</dbReference>
<evidence type="ECO:0000313" key="4">
    <source>
        <dbReference type="WBParaSite" id="L893_g32624.t1"/>
    </source>
</evidence>
<dbReference type="InterPro" id="IPR006578">
    <property type="entry name" value="MADF-dom"/>
</dbReference>
<dbReference type="SMART" id="SM00595">
    <property type="entry name" value="MADF"/>
    <property type="match status" value="1"/>
</dbReference>
<feature type="region of interest" description="Disordered" evidence="1">
    <location>
        <begin position="183"/>
        <end position="239"/>
    </location>
</feature>
<proteinExistence type="predicted"/>
<evidence type="ECO:0000256" key="1">
    <source>
        <dbReference type="SAM" id="MobiDB-lite"/>
    </source>
</evidence>
<feature type="compositionally biased region" description="Acidic residues" evidence="1">
    <location>
        <begin position="206"/>
        <end position="216"/>
    </location>
</feature>
<dbReference type="PROSITE" id="PS51029">
    <property type="entry name" value="MADF"/>
    <property type="match status" value="1"/>
</dbReference>
<dbReference type="AlphaFoldDB" id="A0A1I8A3Z4"/>
<evidence type="ECO:0000313" key="3">
    <source>
        <dbReference type="Proteomes" id="UP000095287"/>
    </source>
</evidence>
<reference evidence="4" key="1">
    <citation type="submission" date="2016-11" db="UniProtKB">
        <authorList>
            <consortium name="WormBaseParasite"/>
        </authorList>
    </citation>
    <scope>IDENTIFICATION</scope>
</reference>
<feature type="domain" description="MADF" evidence="2">
    <location>
        <begin position="94"/>
        <end position="180"/>
    </location>
</feature>
<keyword evidence="3" id="KW-1185">Reference proteome</keyword>